<evidence type="ECO:0000313" key="2">
    <source>
        <dbReference type="EMBL" id="MCT2582382.1"/>
    </source>
</evidence>
<gene>
    <name evidence="2" type="ORF">JT362_04500</name>
</gene>
<reference evidence="2 3" key="1">
    <citation type="submission" date="2021-02" db="EMBL/GenBank/DDBJ databases">
        <title>Actinophytocola xerophila sp. nov., isolated from soil of cotton cropping field.</title>
        <authorList>
            <person name="Huang R."/>
            <person name="Chen X."/>
            <person name="Ge X."/>
            <person name="Liu W."/>
        </authorList>
    </citation>
    <scope>NUCLEOTIDE SEQUENCE [LARGE SCALE GENOMIC DNA]</scope>
    <source>
        <strain evidence="2 3">S1-96</strain>
    </source>
</reference>
<dbReference type="Proteomes" id="UP001156441">
    <property type="component" value="Unassembled WGS sequence"/>
</dbReference>
<keyword evidence="3" id="KW-1185">Reference proteome</keyword>
<feature type="region of interest" description="Disordered" evidence="1">
    <location>
        <begin position="1"/>
        <end position="84"/>
    </location>
</feature>
<organism evidence="2 3">
    <name type="scientific">Actinophytocola gossypii</name>
    <dbReference type="NCBI Taxonomy" id="2812003"/>
    <lineage>
        <taxon>Bacteria</taxon>
        <taxon>Bacillati</taxon>
        <taxon>Actinomycetota</taxon>
        <taxon>Actinomycetes</taxon>
        <taxon>Pseudonocardiales</taxon>
        <taxon>Pseudonocardiaceae</taxon>
    </lineage>
</organism>
<dbReference type="EMBL" id="JAFFZE010000005">
    <property type="protein sequence ID" value="MCT2582382.1"/>
    <property type="molecule type" value="Genomic_DNA"/>
</dbReference>
<evidence type="ECO:0000313" key="3">
    <source>
        <dbReference type="Proteomes" id="UP001156441"/>
    </source>
</evidence>
<evidence type="ECO:0000256" key="1">
    <source>
        <dbReference type="SAM" id="MobiDB-lite"/>
    </source>
</evidence>
<evidence type="ECO:0008006" key="4">
    <source>
        <dbReference type="Google" id="ProtNLM"/>
    </source>
</evidence>
<proteinExistence type="predicted"/>
<protein>
    <recommendedName>
        <fullName evidence="4">DUF5709 domain-containing protein</fullName>
    </recommendedName>
</protein>
<accession>A0ABT2J3F0</accession>
<feature type="compositionally biased region" description="Basic and acidic residues" evidence="1">
    <location>
        <begin position="21"/>
        <end position="32"/>
    </location>
</feature>
<feature type="compositionally biased region" description="Acidic residues" evidence="1">
    <location>
        <begin position="9"/>
        <end position="20"/>
    </location>
</feature>
<sequence>MTDPRSEQDGDLELDAEPPYEDPRAWRDHDPDLAENADPDPAEQLTVPGGGGEPGDTEPTAIAEEYDPAYPGGPEQDAVRVDEE</sequence>
<name>A0ABT2J3F0_9PSEU</name>
<dbReference type="RefSeq" id="WP_260189737.1">
    <property type="nucleotide sequence ID" value="NZ_JAFFZE010000005.1"/>
</dbReference>
<comment type="caution">
    <text evidence="2">The sequence shown here is derived from an EMBL/GenBank/DDBJ whole genome shotgun (WGS) entry which is preliminary data.</text>
</comment>